<reference evidence="2 5" key="1">
    <citation type="submission" date="2016-04" db="EMBL/GenBank/DDBJ databases">
        <authorList>
            <person name="Evans L.H."/>
            <person name="Alamgir A."/>
            <person name="Owens N."/>
            <person name="Weber N.D."/>
            <person name="Virtaneva K."/>
            <person name="Barbian K."/>
            <person name="Babar A."/>
            <person name="Rosenke K."/>
        </authorList>
    </citation>
    <scope>NUCLEOTIDE SEQUENCE [LARGE SCALE GENOMIC DNA]</scope>
    <source>
        <strain evidence="2">S5</strain>
        <strain evidence="5">S5(T) (JCM 30642 \VKM B-2941)</strain>
    </source>
</reference>
<keyword evidence="4" id="KW-1185">Reference proteome</keyword>
<dbReference type="GeneID" id="41589099"/>
<dbReference type="KEGG" id="cdiv:CPM_1801"/>
<gene>
    <name evidence="3" type="ORF">CPM_1801</name>
    <name evidence="2" type="ORF">CSP5_1862</name>
</gene>
<evidence type="ECO:0000313" key="4">
    <source>
        <dbReference type="Proteomes" id="UP000187822"/>
    </source>
</evidence>
<dbReference type="EMBL" id="LT719092">
    <property type="protein sequence ID" value="SJK85580.1"/>
    <property type="molecule type" value="Genomic_DNA"/>
</dbReference>
<dbReference type="Gene3D" id="3.30.1330.130">
    <property type="match status" value="1"/>
</dbReference>
<reference evidence="4" key="2">
    <citation type="submission" date="2016-06" db="EMBL/GenBank/DDBJ databases">
        <authorList>
            <person name="Toshchakov V.S."/>
        </authorList>
    </citation>
    <scope>NUCLEOTIDE SEQUENCE [LARGE SCALE GENOMIC DNA]</scope>
    <source>
        <strain>PM4 (JCM 30641</strain>
        <strain evidence="4">\VKM B-2940)</strain>
    </source>
</reference>
<organism evidence="2 5">
    <name type="scientific">Cuniculiplasma divulgatum</name>
    <dbReference type="NCBI Taxonomy" id="1673428"/>
    <lineage>
        <taxon>Archaea</taxon>
        <taxon>Methanobacteriati</taxon>
        <taxon>Thermoplasmatota</taxon>
        <taxon>Thermoplasmata</taxon>
        <taxon>Thermoplasmatales</taxon>
        <taxon>Cuniculiplasmataceae</taxon>
        <taxon>Cuniculiplasma</taxon>
    </lineage>
</organism>
<reference evidence="3" key="3">
    <citation type="submission" date="2016-06" db="EMBL/GenBank/DDBJ databases">
        <authorList>
            <person name="Olsen C.W."/>
            <person name="Carey S."/>
            <person name="Hinshaw L."/>
            <person name="Karasin A.I."/>
        </authorList>
    </citation>
    <scope>NUCLEOTIDE SEQUENCE [LARGE SCALE GENOMIC DNA]</scope>
    <source>
        <strain evidence="3">PM4</strain>
    </source>
</reference>
<dbReference type="AlphaFoldDB" id="A0A1N5WLF4"/>
<dbReference type="InterPro" id="IPR003814">
    <property type="entry name" value="FmdEsu_dom"/>
</dbReference>
<dbReference type="Pfam" id="PF02663">
    <property type="entry name" value="FmdE"/>
    <property type="match status" value="1"/>
</dbReference>
<evidence type="ECO:0000313" key="2">
    <source>
        <dbReference type="EMBL" id="SIM85347.1"/>
    </source>
</evidence>
<name>A0A1N5WLF4_9ARCH</name>
<evidence type="ECO:0000313" key="5">
    <source>
        <dbReference type="Proteomes" id="UP000195607"/>
    </source>
</evidence>
<protein>
    <submittedName>
        <fullName evidence="2">FmdE superfamily protein</fullName>
    </submittedName>
</protein>
<dbReference type="RefSeq" id="WP_077076682.1">
    <property type="nucleotide sequence ID" value="NZ_LT671858.1"/>
</dbReference>
<sequence length="203" mass="23121">MYKNNLPSFKVLDTESSHGRYSKQAKEISFEDLVKFHGHACDGLYRGVYALSVALGDLFRGAIIDRTDLRSISRNSPCLGDAASYLTGARVRFGTQDVREQAGVWYIVQRISTGETVEVKEDPGFFNKEILQAESDLNSANSDELPQKLNALKALQDEWIENTLLKTKPEEHYHSTRIEYKWIEVPYTNKGIRTDIIFKNVIE</sequence>
<dbReference type="Proteomes" id="UP000187822">
    <property type="component" value="Chromosome I"/>
</dbReference>
<dbReference type="Proteomes" id="UP000195607">
    <property type="component" value="Chromosome I"/>
</dbReference>
<feature type="domain" description="Formylmethanofuran dehydrogenase subunit E" evidence="1">
    <location>
        <begin position="36"/>
        <end position="162"/>
    </location>
</feature>
<proteinExistence type="predicted"/>
<accession>A0A1N5WLF4</accession>
<dbReference type="OrthoDB" id="31120at2157"/>
<dbReference type="STRING" id="1673428.CPM_1801"/>
<evidence type="ECO:0000259" key="1">
    <source>
        <dbReference type="Pfam" id="PF02663"/>
    </source>
</evidence>
<dbReference type="EMBL" id="LT671858">
    <property type="protein sequence ID" value="SIM85347.1"/>
    <property type="molecule type" value="Genomic_DNA"/>
</dbReference>
<evidence type="ECO:0000313" key="3">
    <source>
        <dbReference type="EMBL" id="SJK85580.1"/>
    </source>
</evidence>
<dbReference type="SUPFAM" id="SSF143555">
    <property type="entry name" value="FwdE-like"/>
    <property type="match status" value="1"/>
</dbReference>